<comment type="function">
    <text evidence="7">Mitochondrial ribosome (mitoribosome) assembly factor. Binds at the interface of the head and body domains of the mitochondrial small ribosomal subunit (mt-SSU), occluding the mRNA channel and preventing compaction of the head domain towards the body. Probable inactive methyltransferase: retains the characteristic folding and ability to bind S-adenosyl-L-methionine, but it probably lost its methyltransferase activity.</text>
</comment>
<keyword evidence="5" id="KW-0411">Iron-sulfur</keyword>
<dbReference type="InterPro" id="IPR029063">
    <property type="entry name" value="SAM-dependent_MTases_sf"/>
</dbReference>
<accession>A0ABQ7T9A6</accession>
<dbReference type="Proteomes" id="UP000826234">
    <property type="component" value="Unassembled WGS sequence"/>
</dbReference>
<protein>
    <recommendedName>
        <fullName evidence="10">Methyltransferase-like protein 17, mitochondrial</fullName>
    </recommendedName>
</protein>
<evidence type="ECO:0000256" key="3">
    <source>
        <dbReference type="ARBA" id="ARBA00022946"/>
    </source>
</evidence>
<dbReference type="SUPFAM" id="SSF53335">
    <property type="entry name" value="S-adenosyl-L-methionine-dependent methyltransferases"/>
    <property type="match status" value="1"/>
</dbReference>
<keyword evidence="6" id="KW-0496">Mitochondrion</keyword>
<evidence type="ECO:0000256" key="4">
    <source>
        <dbReference type="ARBA" id="ARBA00023004"/>
    </source>
</evidence>
<reference evidence="8 9" key="1">
    <citation type="journal article" date="2022" name="Gigascience">
        <title>A chromosome-level genome assembly and annotation of the desert horned lizard, Phrynosoma platyrhinos, provides insight into chromosomal rearrangements among reptiles.</title>
        <authorList>
            <person name="Koochekian N."/>
            <person name="Ascanio A."/>
            <person name="Farleigh K."/>
            <person name="Card D.C."/>
            <person name="Schield D.R."/>
            <person name="Castoe T.A."/>
            <person name="Jezkova T."/>
        </authorList>
    </citation>
    <scope>NUCLEOTIDE SEQUENCE [LARGE SCALE GENOMIC DNA]</scope>
    <source>
        <strain evidence="8">NK-2021</strain>
    </source>
</reference>
<dbReference type="InterPro" id="IPR015324">
    <property type="entry name" value="Ribosomal_Rsm22-like"/>
</dbReference>
<keyword evidence="2" id="KW-0479">Metal-binding</keyword>
<dbReference type="PANTHER" id="PTHR13184:SF5">
    <property type="entry name" value="METHYLTRANSFERASE-LIKE PROTEIN 17, MITOCHONDRIAL"/>
    <property type="match status" value="1"/>
</dbReference>
<keyword evidence="4" id="KW-0408">Iron</keyword>
<evidence type="ECO:0000256" key="7">
    <source>
        <dbReference type="ARBA" id="ARBA00045681"/>
    </source>
</evidence>
<keyword evidence="9" id="KW-1185">Reference proteome</keyword>
<comment type="subcellular location">
    <subcellularLocation>
        <location evidence="1">Mitochondrion</location>
    </subcellularLocation>
</comment>
<evidence type="ECO:0000256" key="6">
    <source>
        <dbReference type="ARBA" id="ARBA00023128"/>
    </source>
</evidence>
<evidence type="ECO:0000256" key="1">
    <source>
        <dbReference type="ARBA" id="ARBA00004173"/>
    </source>
</evidence>
<proteinExistence type="predicted"/>
<gene>
    <name evidence="8" type="ORF">JD844_001221</name>
</gene>
<sequence>MATARGLRRNVFPDVSLAFRGLATVIPKVSRVDNTANLLDKVPHRKHPGIVHLNSVSLPPKLVEAAHFLVAQSSMRNLEKQTKALTNYLWSRKRPMETMDLRKKAEWVEQQLRVHTHQKDSLSEADEKKLQKKVMNIMRKTTYHWEALNYTEELSFLYMAARMDGIFAAVYRALHEIQKRVPDFQPRTLLDFGSGTGAVSWAAHSIWGETINEYMNIDHSASMLDLAEKLMKGLSEDQNLSFPGVYFRQFLPVSPKVKFDLVVSAYSLNELPSYSERVETVQTLWRKTDRFLGTDKVVHDPREPHIFAPCPHQLSCPCLSSNRVLPCNFIQAYYALPFSWNPPQKEERFSFLILCRGAGKSEKPWPRITQPVLCRPRHVHVHLDLYRCARNSQCGDLLPVLNPEGEQVLEDERSSMNKDES</sequence>
<dbReference type="InterPro" id="IPR052571">
    <property type="entry name" value="Mt_RNA_Methyltransferase"/>
</dbReference>
<comment type="caution">
    <text evidence="8">The sequence shown here is derived from an EMBL/GenBank/DDBJ whole genome shotgun (WGS) entry which is preliminary data.</text>
</comment>
<evidence type="ECO:0000313" key="9">
    <source>
        <dbReference type="Proteomes" id="UP000826234"/>
    </source>
</evidence>
<evidence type="ECO:0000313" key="8">
    <source>
        <dbReference type="EMBL" id="KAH0626309.1"/>
    </source>
</evidence>
<dbReference type="EMBL" id="JAIPUX010000521">
    <property type="protein sequence ID" value="KAH0626309.1"/>
    <property type="molecule type" value="Genomic_DNA"/>
</dbReference>
<dbReference type="PANTHER" id="PTHR13184">
    <property type="entry name" value="37S RIBOSOMAL PROTEIN S22"/>
    <property type="match status" value="1"/>
</dbReference>
<evidence type="ECO:0000256" key="2">
    <source>
        <dbReference type="ARBA" id="ARBA00022723"/>
    </source>
</evidence>
<dbReference type="Pfam" id="PF09243">
    <property type="entry name" value="Rsm22"/>
    <property type="match status" value="1"/>
</dbReference>
<organism evidence="8 9">
    <name type="scientific">Phrynosoma platyrhinos</name>
    <name type="common">Desert horned lizard</name>
    <dbReference type="NCBI Taxonomy" id="52577"/>
    <lineage>
        <taxon>Eukaryota</taxon>
        <taxon>Metazoa</taxon>
        <taxon>Chordata</taxon>
        <taxon>Craniata</taxon>
        <taxon>Vertebrata</taxon>
        <taxon>Euteleostomi</taxon>
        <taxon>Lepidosauria</taxon>
        <taxon>Squamata</taxon>
        <taxon>Bifurcata</taxon>
        <taxon>Unidentata</taxon>
        <taxon>Episquamata</taxon>
        <taxon>Toxicofera</taxon>
        <taxon>Iguania</taxon>
        <taxon>Phrynosomatidae</taxon>
        <taxon>Phrynosomatinae</taxon>
        <taxon>Phrynosoma</taxon>
    </lineage>
</organism>
<evidence type="ECO:0008006" key="10">
    <source>
        <dbReference type="Google" id="ProtNLM"/>
    </source>
</evidence>
<keyword evidence="3" id="KW-0809">Transit peptide</keyword>
<evidence type="ECO:0000256" key="5">
    <source>
        <dbReference type="ARBA" id="ARBA00023014"/>
    </source>
</evidence>
<dbReference type="Gene3D" id="3.40.50.150">
    <property type="entry name" value="Vaccinia Virus protein VP39"/>
    <property type="match status" value="1"/>
</dbReference>
<name>A0ABQ7T9A6_PHRPL</name>